<organism evidence="2 3">
    <name type="scientific">Streptomyces lateritius</name>
    <dbReference type="NCBI Taxonomy" id="67313"/>
    <lineage>
        <taxon>Bacteria</taxon>
        <taxon>Bacillati</taxon>
        <taxon>Actinomycetota</taxon>
        <taxon>Actinomycetes</taxon>
        <taxon>Kitasatosporales</taxon>
        <taxon>Streptomycetaceae</taxon>
        <taxon>Streptomyces</taxon>
    </lineage>
</organism>
<proteinExistence type="predicted"/>
<dbReference type="Proteomes" id="UP001603013">
    <property type="component" value="Unassembled WGS sequence"/>
</dbReference>
<accession>A0ABW6YKB7</accession>
<keyword evidence="1" id="KW-1133">Transmembrane helix</keyword>
<feature type="transmembrane region" description="Helical" evidence="1">
    <location>
        <begin position="43"/>
        <end position="63"/>
    </location>
</feature>
<gene>
    <name evidence="2" type="ORF">ACF05T_30190</name>
</gene>
<feature type="transmembrane region" description="Helical" evidence="1">
    <location>
        <begin position="12"/>
        <end position="31"/>
    </location>
</feature>
<keyword evidence="1" id="KW-0472">Membrane</keyword>
<evidence type="ECO:0000313" key="3">
    <source>
        <dbReference type="Proteomes" id="UP001603013"/>
    </source>
</evidence>
<sequence length="73" mass="7706">MKNDAVRNEVIAIIGWVALVQGGLGAGGQIFGDKAWGLLQKWWDIPTAGYVVLALAGAALALWSETAKKRAKA</sequence>
<protein>
    <submittedName>
        <fullName evidence="2">Uncharacterized protein</fullName>
    </submittedName>
</protein>
<name>A0ABW6YKB7_9ACTN</name>
<evidence type="ECO:0000313" key="2">
    <source>
        <dbReference type="EMBL" id="MFF8280311.1"/>
    </source>
</evidence>
<evidence type="ECO:0000256" key="1">
    <source>
        <dbReference type="SAM" id="Phobius"/>
    </source>
</evidence>
<comment type="caution">
    <text evidence="2">The sequence shown here is derived from an EMBL/GenBank/DDBJ whole genome shotgun (WGS) entry which is preliminary data.</text>
</comment>
<dbReference type="RefSeq" id="WP_391937170.1">
    <property type="nucleotide sequence ID" value="NZ_JBIBSM010000021.1"/>
</dbReference>
<keyword evidence="3" id="KW-1185">Reference proteome</keyword>
<dbReference type="EMBL" id="JBIBSM010000021">
    <property type="protein sequence ID" value="MFF8280311.1"/>
    <property type="molecule type" value="Genomic_DNA"/>
</dbReference>
<keyword evidence="1" id="KW-0812">Transmembrane</keyword>
<reference evidence="2 3" key="1">
    <citation type="submission" date="2024-10" db="EMBL/GenBank/DDBJ databases">
        <title>The Natural Products Discovery Center: Release of the First 8490 Sequenced Strains for Exploring Actinobacteria Biosynthetic Diversity.</title>
        <authorList>
            <person name="Kalkreuter E."/>
            <person name="Kautsar S.A."/>
            <person name="Yang D."/>
            <person name="Bader C.D."/>
            <person name="Teijaro C.N."/>
            <person name="Fluegel L."/>
            <person name="Davis C.M."/>
            <person name="Simpson J.R."/>
            <person name="Lauterbach L."/>
            <person name="Steele A.D."/>
            <person name="Gui C."/>
            <person name="Meng S."/>
            <person name="Li G."/>
            <person name="Viehrig K."/>
            <person name="Ye F."/>
            <person name="Su P."/>
            <person name="Kiefer A.F."/>
            <person name="Nichols A."/>
            <person name="Cepeda A.J."/>
            <person name="Yan W."/>
            <person name="Fan B."/>
            <person name="Jiang Y."/>
            <person name="Adhikari A."/>
            <person name="Zheng C.-J."/>
            <person name="Schuster L."/>
            <person name="Cowan T.M."/>
            <person name="Smanski M.J."/>
            <person name="Chevrette M.G."/>
            <person name="De Carvalho L.P.S."/>
            <person name="Shen B."/>
        </authorList>
    </citation>
    <scope>NUCLEOTIDE SEQUENCE [LARGE SCALE GENOMIC DNA]</scope>
    <source>
        <strain evidence="2 3">NPDC015755</strain>
    </source>
</reference>